<reference evidence="9" key="3">
    <citation type="submission" date="2025-04" db="UniProtKB">
        <authorList>
            <consortium name="RefSeq"/>
        </authorList>
    </citation>
    <scope>IDENTIFICATION</scope>
    <source>
        <strain evidence="9">CBS 781.70</strain>
    </source>
</reference>
<dbReference type="InterPro" id="IPR050857">
    <property type="entry name" value="D-2-hydroxyacid_DH"/>
</dbReference>
<dbReference type="RefSeq" id="XP_033536291.1">
    <property type="nucleotide sequence ID" value="XM_033676204.1"/>
</dbReference>
<protein>
    <recommendedName>
        <fullName evidence="10">Glycerate dehydrogenase</fullName>
    </recommendedName>
</protein>
<keyword evidence="2 4" id="KW-0560">Oxidoreductase</keyword>
<keyword evidence="3" id="KW-0520">NAD</keyword>
<dbReference type="GeneID" id="54416774"/>
<evidence type="ECO:0000256" key="4">
    <source>
        <dbReference type="RuleBase" id="RU003719"/>
    </source>
</evidence>
<organism evidence="7">
    <name type="scientific">Eremomyces bilateralis CBS 781.70</name>
    <dbReference type="NCBI Taxonomy" id="1392243"/>
    <lineage>
        <taxon>Eukaryota</taxon>
        <taxon>Fungi</taxon>
        <taxon>Dikarya</taxon>
        <taxon>Ascomycota</taxon>
        <taxon>Pezizomycotina</taxon>
        <taxon>Dothideomycetes</taxon>
        <taxon>Dothideomycetes incertae sedis</taxon>
        <taxon>Eremomycetales</taxon>
        <taxon>Eremomycetaceae</taxon>
        <taxon>Eremomyces</taxon>
    </lineage>
</organism>
<dbReference type="PANTHER" id="PTHR42789:SF1">
    <property type="entry name" value="D-ISOMER SPECIFIC 2-HYDROXYACID DEHYDROGENASE FAMILY PROTEIN (AFU_ORTHOLOGUE AFUA_6G10090)"/>
    <property type="match status" value="1"/>
</dbReference>
<reference evidence="7 9" key="1">
    <citation type="submission" date="2020-01" db="EMBL/GenBank/DDBJ databases">
        <authorList>
            <consortium name="DOE Joint Genome Institute"/>
            <person name="Haridas S."/>
            <person name="Albert R."/>
            <person name="Binder M."/>
            <person name="Bloem J."/>
            <person name="Labutti K."/>
            <person name="Salamov A."/>
            <person name="Andreopoulos B."/>
            <person name="Baker S.E."/>
            <person name="Barry K."/>
            <person name="Bills G."/>
            <person name="Bluhm B.H."/>
            <person name="Cannon C."/>
            <person name="Castanera R."/>
            <person name="Culley D.E."/>
            <person name="Daum C."/>
            <person name="Ezra D."/>
            <person name="Gonzalez J.B."/>
            <person name="Henrissat B."/>
            <person name="Kuo A."/>
            <person name="Liang C."/>
            <person name="Lipzen A."/>
            <person name="Lutzoni F."/>
            <person name="Magnuson J."/>
            <person name="Mondo S."/>
            <person name="Nolan M."/>
            <person name="Ohm R."/>
            <person name="Pangilinan J."/>
            <person name="Park H.-J."/>
            <person name="Ramirez L."/>
            <person name="Alfaro M."/>
            <person name="Sun H."/>
            <person name="Tritt A."/>
            <person name="Yoshinaga Y."/>
            <person name="Zwiers L.-H."/>
            <person name="Turgeon B.G."/>
            <person name="Goodwin S.B."/>
            <person name="Spatafora J.W."/>
            <person name="Crous P.W."/>
            <person name="Grigoriev I.V."/>
        </authorList>
    </citation>
    <scope>NUCLEOTIDE SEQUENCE</scope>
    <source>
        <strain evidence="7 9">CBS 781.70</strain>
    </source>
</reference>
<dbReference type="PROSITE" id="PS00671">
    <property type="entry name" value="D_2_HYDROXYACID_DH_3"/>
    <property type="match status" value="1"/>
</dbReference>
<name>A0A6G1G9S5_9PEZI</name>
<proteinExistence type="inferred from homology"/>
<dbReference type="OrthoDB" id="298012at2759"/>
<evidence type="ECO:0000259" key="6">
    <source>
        <dbReference type="Pfam" id="PF02826"/>
    </source>
</evidence>
<evidence type="ECO:0000256" key="1">
    <source>
        <dbReference type="ARBA" id="ARBA00005854"/>
    </source>
</evidence>
<evidence type="ECO:0000256" key="3">
    <source>
        <dbReference type="ARBA" id="ARBA00023027"/>
    </source>
</evidence>
<dbReference type="InterPro" id="IPR029753">
    <property type="entry name" value="D-isomer_DH_CS"/>
</dbReference>
<evidence type="ECO:0000313" key="8">
    <source>
        <dbReference type="Proteomes" id="UP000504638"/>
    </source>
</evidence>
<dbReference type="InterPro" id="IPR006140">
    <property type="entry name" value="D-isomer_DH_NAD-bd"/>
</dbReference>
<dbReference type="Gene3D" id="3.40.50.720">
    <property type="entry name" value="NAD(P)-binding Rossmann-like Domain"/>
    <property type="match status" value="2"/>
</dbReference>
<evidence type="ECO:0008006" key="10">
    <source>
        <dbReference type="Google" id="ProtNLM"/>
    </source>
</evidence>
<evidence type="ECO:0000259" key="5">
    <source>
        <dbReference type="Pfam" id="PF00389"/>
    </source>
</evidence>
<dbReference type="Pfam" id="PF02826">
    <property type="entry name" value="2-Hacid_dh_C"/>
    <property type="match status" value="1"/>
</dbReference>
<dbReference type="InterPro" id="IPR036291">
    <property type="entry name" value="NAD(P)-bd_dom_sf"/>
</dbReference>
<keyword evidence="8" id="KW-1185">Reference proteome</keyword>
<dbReference type="EMBL" id="ML975153">
    <property type="protein sequence ID" value="KAF1814660.1"/>
    <property type="molecule type" value="Genomic_DNA"/>
</dbReference>
<dbReference type="AlphaFoldDB" id="A0A6G1G9S5"/>
<dbReference type="GO" id="GO:0051287">
    <property type="term" value="F:NAD binding"/>
    <property type="evidence" value="ECO:0007669"/>
    <property type="project" value="InterPro"/>
</dbReference>
<dbReference type="SUPFAM" id="SSF52283">
    <property type="entry name" value="Formate/glycerate dehydrogenase catalytic domain-like"/>
    <property type="match status" value="1"/>
</dbReference>
<gene>
    <name evidence="7 9" type="ORF">P152DRAFT_393559</name>
</gene>
<evidence type="ECO:0000313" key="9">
    <source>
        <dbReference type="RefSeq" id="XP_033536291.1"/>
    </source>
</evidence>
<dbReference type="PANTHER" id="PTHR42789">
    <property type="entry name" value="D-ISOMER SPECIFIC 2-HYDROXYACID DEHYDROGENASE FAMILY PROTEIN (AFU_ORTHOLOGUE AFUA_6G10090)"/>
    <property type="match status" value="1"/>
</dbReference>
<dbReference type="Proteomes" id="UP000504638">
    <property type="component" value="Unplaced"/>
</dbReference>
<accession>A0A6G1G9S5</accession>
<evidence type="ECO:0000313" key="7">
    <source>
        <dbReference type="EMBL" id="KAF1814660.1"/>
    </source>
</evidence>
<comment type="similarity">
    <text evidence="1 4">Belongs to the D-isomer specific 2-hydroxyacid dehydrogenase family.</text>
</comment>
<feature type="domain" description="D-isomer specific 2-hydroxyacid dehydrogenase NAD-binding" evidence="6">
    <location>
        <begin position="146"/>
        <end position="340"/>
    </location>
</feature>
<dbReference type="Pfam" id="PF00389">
    <property type="entry name" value="2-Hacid_dh"/>
    <property type="match status" value="1"/>
</dbReference>
<dbReference type="SUPFAM" id="SSF51735">
    <property type="entry name" value="NAD(P)-binding Rossmann-fold domains"/>
    <property type="match status" value="1"/>
</dbReference>
<feature type="domain" description="D-isomer specific 2-hydroxyacid dehydrogenase catalytic" evidence="5">
    <location>
        <begin position="52"/>
        <end position="114"/>
    </location>
</feature>
<dbReference type="InterPro" id="IPR006139">
    <property type="entry name" value="D-isomer_2_OHA_DH_cat_dom"/>
</dbReference>
<evidence type="ECO:0000256" key="2">
    <source>
        <dbReference type="ARBA" id="ARBA00023002"/>
    </source>
</evidence>
<dbReference type="GO" id="GO:0016616">
    <property type="term" value="F:oxidoreductase activity, acting on the CH-OH group of donors, NAD or NADP as acceptor"/>
    <property type="evidence" value="ECO:0007669"/>
    <property type="project" value="InterPro"/>
</dbReference>
<sequence>MSSKPALAILDDYLSISQKHFAHIPSEYIRVDVFDDAISAQSVPGDRSSPVNPELIKRLQPYTAILAMRERTALPGDLLRALPNLKVIFTTGAQFRSFDLVTAKELGIRMATATGKGRTDGKGIQVHRKIDPKKGGVHPTTQHTWALILALANRVVQDDNAVKAGNWQGGLMTALAGKTIGIVGLGKLGGAVARIAVVAWGMKVICWSSSLTQEKADETARSFGLDPDQDGAKTFRVVEKPELFRTADVVSIHYVLSDRSRGIVGKEELDFMKPTAFLVNTSRGPLVNEGALLDVLERGKIQGAAFDVFPVEPLPADSPWRSQKWGTEGRSTLLTTPHMGYVEEQTLNAWYAETAENVERWLDGQELLNPVL</sequence>
<dbReference type="CDD" id="cd12169">
    <property type="entry name" value="PGDH_like_1"/>
    <property type="match status" value="1"/>
</dbReference>
<reference evidence="9" key="2">
    <citation type="submission" date="2020-04" db="EMBL/GenBank/DDBJ databases">
        <authorList>
            <consortium name="NCBI Genome Project"/>
        </authorList>
    </citation>
    <scope>NUCLEOTIDE SEQUENCE</scope>
    <source>
        <strain evidence="9">CBS 781.70</strain>
    </source>
</reference>